<dbReference type="AlphaFoldDB" id="A0A4R9IR52"/>
<dbReference type="EMBL" id="RQFM01000022">
    <property type="protein sequence ID" value="TGK85588.1"/>
    <property type="molecule type" value="Genomic_DNA"/>
</dbReference>
<evidence type="ECO:0000313" key="4">
    <source>
        <dbReference type="Proteomes" id="UP000297394"/>
    </source>
</evidence>
<sequence>MILAQVLKPYSIEQIRLLEEKMNTYETWVFVLVLFVAVLVLITVMQRLTIAKLKTLEGIKTKSSLKEITALSNHNLSASDEFNIADIHTITQTPIQTAMTVFGKDLPDPGLVFKYVVPLNVSKIITIGQTEGSVITRSTEVLDHHLTIDINSVDVSNLEILSYSLEFRREGKVLLQLPGERDFHEMSIRERIHLSKDLSFGEERCYESLDLRNPIRFRIGNRLSADGKFKAGYFEFHLYTKDVFEKTVNGTKRIEKHFYLKLVKIFPGYDTAGQTKEGLVPMLARFRGEGANLLSPP</sequence>
<protein>
    <submittedName>
        <fullName evidence="2">Uncharacterized protein</fullName>
    </submittedName>
</protein>
<dbReference type="Proteomes" id="UP000297394">
    <property type="component" value="Unassembled WGS sequence"/>
</dbReference>
<keyword evidence="1" id="KW-1133">Transmembrane helix</keyword>
<dbReference type="EMBL" id="RQFL01000007">
    <property type="protein sequence ID" value="TGK94484.1"/>
    <property type="molecule type" value="Genomic_DNA"/>
</dbReference>
<organism evidence="2 4">
    <name type="scientific">Leptospira bourretii</name>
    <dbReference type="NCBI Taxonomy" id="2484962"/>
    <lineage>
        <taxon>Bacteria</taxon>
        <taxon>Pseudomonadati</taxon>
        <taxon>Spirochaetota</taxon>
        <taxon>Spirochaetia</taxon>
        <taxon>Leptospirales</taxon>
        <taxon>Leptospiraceae</taxon>
        <taxon>Leptospira</taxon>
    </lineage>
</organism>
<proteinExistence type="predicted"/>
<evidence type="ECO:0000313" key="2">
    <source>
        <dbReference type="EMBL" id="TGK85588.1"/>
    </source>
</evidence>
<gene>
    <name evidence="2" type="ORF">EHQ23_13175</name>
    <name evidence="3" type="ORF">EHQ26_00605</name>
</gene>
<evidence type="ECO:0000313" key="5">
    <source>
        <dbReference type="Proteomes" id="UP000297918"/>
    </source>
</evidence>
<accession>A0A4R9IR52</accession>
<evidence type="ECO:0000256" key="1">
    <source>
        <dbReference type="SAM" id="Phobius"/>
    </source>
</evidence>
<name>A0A4R9IR52_9LEPT</name>
<dbReference type="RefSeq" id="WP_135748359.1">
    <property type="nucleotide sequence ID" value="NZ_RQFL01000007.1"/>
</dbReference>
<keyword evidence="5" id="KW-1185">Reference proteome</keyword>
<keyword evidence="1" id="KW-0472">Membrane</keyword>
<feature type="transmembrane region" description="Helical" evidence="1">
    <location>
        <begin position="27"/>
        <end position="45"/>
    </location>
</feature>
<dbReference type="OrthoDB" id="322623at2"/>
<reference evidence="2 4" key="2">
    <citation type="journal article" date="2019" name="PLoS Negl. Trop. Dis.">
        <title>Revisiting the worldwide diversity of Leptospira species in the environment.</title>
        <authorList>
            <person name="Vincent A.T."/>
            <person name="Schiettekatte O."/>
            <person name="Bourhy P."/>
            <person name="Veyrier F.J."/>
            <person name="Picardeau M."/>
        </authorList>
    </citation>
    <scope>NUCLEOTIDE SEQUENCE [LARGE SCALE GENOMIC DNA]</scope>
    <source>
        <strain evidence="2 4">201800280</strain>
        <strain evidence="3">201800281</strain>
    </source>
</reference>
<reference evidence="3" key="1">
    <citation type="submission" date="2018-10" db="EMBL/GenBank/DDBJ databases">
        <authorList>
            <person name="Vincent A.T."/>
            <person name="Schiettekatte O."/>
            <person name="Bourhy P."/>
            <person name="Veyrier F.J."/>
            <person name="Picardeau M."/>
        </authorList>
    </citation>
    <scope>NUCLEOTIDE SEQUENCE</scope>
    <source>
        <strain evidence="3">201800281</strain>
    </source>
</reference>
<keyword evidence="1" id="KW-0812">Transmembrane</keyword>
<evidence type="ECO:0000313" key="3">
    <source>
        <dbReference type="EMBL" id="TGK94484.1"/>
    </source>
</evidence>
<comment type="caution">
    <text evidence="2">The sequence shown here is derived from an EMBL/GenBank/DDBJ whole genome shotgun (WGS) entry which is preliminary data.</text>
</comment>
<dbReference type="Proteomes" id="UP000297918">
    <property type="component" value="Unassembled WGS sequence"/>
</dbReference>